<dbReference type="PANTHER" id="PTHR33692">
    <property type="entry name" value="RIBOSOME MATURATION FACTOR RIMM"/>
    <property type="match status" value="1"/>
</dbReference>
<dbReference type="InterPro" id="IPR036976">
    <property type="entry name" value="RimM_N_sf"/>
</dbReference>
<keyword evidence="1" id="KW-0963">Cytoplasm</keyword>
<keyword evidence="2" id="KW-0690">Ribosome biogenesis</keyword>
<feature type="domain" description="RimM N-terminal" evidence="5">
    <location>
        <begin position="13"/>
        <end position="94"/>
    </location>
</feature>
<dbReference type="EMBL" id="UOFL01000072">
    <property type="protein sequence ID" value="VAW74879.1"/>
    <property type="molecule type" value="Genomic_DNA"/>
</dbReference>
<accession>A0A3B0YKW8</accession>
<protein>
    <submittedName>
        <fullName evidence="7">16S rRNA processing protein RimM</fullName>
    </submittedName>
</protein>
<dbReference type="InterPro" id="IPR011033">
    <property type="entry name" value="PRC_barrel-like_sf"/>
</dbReference>
<dbReference type="Pfam" id="PF01782">
    <property type="entry name" value="RimM"/>
    <property type="match status" value="1"/>
</dbReference>
<dbReference type="InterPro" id="IPR056792">
    <property type="entry name" value="PRC_RimM"/>
</dbReference>
<name>A0A3B0YKW8_9ZZZZ</name>
<evidence type="ECO:0000256" key="3">
    <source>
        <dbReference type="ARBA" id="ARBA00022552"/>
    </source>
</evidence>
<dbReference type="PANTHER" id="PTHR33692:SF1">
    <property type="entry name" value="RIBOSOME MATURATION FACTOR RIMM"/>
    <property type="match status" value="1"/>
</dbReference>
<organism evidence="7">
    <name type="scientific">hydrothermal vent metagenome</name>
    <dbReference type="NCBI Taxonomy" id="652676"/>
    <lineage>
        <taxon>unclassified sequences</taxon>
        <taxon>metagenomes</taxon>
        <taxon>ecological metagenomes</taxon>
    </lineage>
</organism>
<dbReference type="InterPro" id="IPR009000">
    <property type="entry name" value="Transl_B-barrel_sf"/>
</dbReference>
<evidence type="ECO:0000259" key="6">
    <source>
        <dbReference type="Pfam" id="PF24986"/>
    </source>
</evidence>
<evidence type="ECO:0000313" key="7">
    <source>
        <dbReference type="EMBL" id="VAW74879.1"/>
    </source>
</evidence>
<dbReference type="GO" id="GO:0005840">
    <property type="term" value="C:ribosome"/>
    <property type="evidence" value="ECO:0007669"/>
    <property type="project" value="InterPro"/>
</dbReference>
<evidence type="ECO:0000259" key="5">
    <source>
        <dbReference type="Pfam" id="PF01782"/>
    </source>
</evidence>
<keyword evidence="3" id="KW-0698">rRNA processing</keyword>
<dbReference type="AlphaFoldDB" id="A0A3B0YKW8"/>
<keyword evidence="4" id="KW-0143">Chaperone</keyword>
<dbReference type="SUPFAM" id="SSF50346">
    <property type="entry name" value="PRC-barrel domain"/>
    <property type="match status" value="1"/>
</dbReference>
<dbReference type="NCBIfam" id="TIGR02273">
    <property type="entry name" value="16S_RimM"/>
    <property type="match status" value="1"/>
</dbReference>
<dbReference type="SUPFAM" id="SSF50447">
    <property type="entry name" value="Translation proteins"/>
    <property type="match status" value="1"/>
</dbReference>
<evidence type="ECO:0000256" key="1">
    <source>
        <dbReference type="ARBA" id="ARBA00022490"/>
    </source>
</evidence>
<dbReference type="InterPro" id="IPR002676">
    <property type="entry name" value="RimM_N"/>
</dbReference>
<dbReference type="InterPro" id="IPR011961">
    <property type="entry name" value="RimM"/>
</dbReference>
<gene>
    <name evidence="7" type="ORF">MNBD_GAMMA12-2433</name>
</gene>
<dbReference type="GO" id="GO:0043022">
    <property type="term" value="F:ribosome binding"/>
    <property type="evidence" value="ECO:0007669"/>
    <property type="project" value="InterPro"/>
</dbReference>
<evidence type="ECO:0000256" key="2">
    <source>
        <dbReference type="ARBA" id="ARBA00022517"/>
    </source>
</evidence>
<reference evidence="7" key="1">
    <citation type="submission" date="2018-06" db="EMBL/GenBank/DDBJ databases">
        <authorList>
            <person name="Zhirakovskaya E."/>
        </authorList>
    </citation>
    <scope>NUCLEOTIDE SEQUENCE</scope>
</reference>
<dbReference type="Gene3D" id="2.30.30.240">
    <property type="entry name" value="PRC-barrel domain"/>
    <property type="match status" value="1"/>
</dbReference>
<dbReference type="Pfam" id="PF24986">
    <property type="entry name" value="PRC_RimM"/>
    <property type="match status" value="1"/>
</dbReference>
<dbReference type="HAMAP" id="MF_00014">
    <property type="entry name" value="Ribosome_mat_RimM"/>
    <property type="match status" value="1"/>
</dbReference>
<proteinExistence type="inferred from homology"/>
<dbReference type="GO" id="GO:0006364">
    <property type="term" value="P:rRNA processing"/>
    <property type="evidence" value="ECO:0007669"/>
    <property type="project" value="UniProtKB-KW"/>
</dbReference>
<evidence type="ECO:0000256" key="4">
    <source>
        <dbReference type="ARBA" id="ARBA00023186"/>
    </source>
</evidence>
<dbReference type="Gene3D" id="2.40.30.60">
    <property type="entry name" value="RimM"/>
    <property type="match status" value="1"/>
</dbReference>
<feature type="domain" description="Ribosome maturation factor RimM PRC barrel" evidence="6">
    <location>
        <begin position="106"/>
        <end position="177"/>
    </location>
</feature>
<sequence length="181" mass="20588">MMALDSESEKLIVVGRLCGVFGVKGWLKVYSFTEQQLQILEYKPWYLKRGDCLQQFDLIESRKHGKGIVVQLKGIHSRDIAAEWVNAEIMIDSEQLPKLPEGEFYWADLTGLKVLDLSGVLLGIVVDFMQTGANDVLVLKVPSSEQNEGSQEVLIPYLMDQVIKKVDLEQQEIIVDWDVNY</sequence>